<gene>
    <name evidence="1" type="ORF">C3F09_07565</name>
</gene>
<sequence>LLIFTGLLVSIGAGCSQLFYCKLFRLETASIGSSSSFSRELLDGKFGTFENYDLFIRVVAVWDSNNPKRLANNAYSITISQRSQKKVTDTLLIDSVDVTFLPSGEHHTVLRHSIELVKGYNVPGPRVITRFSSIVIPPDVSAIEISFAARQAARAAEAAQSYTVKLVRFEGVVRKLGHVEID</sequence>
<dbReference type="Proteomes" id="UP000250918">
    <property type="component" value="Unassembled WGS sequence"/>
</dbReference>
<organism evidence="1 2">
    <name type="scientific">candidate division GN15 bacterium</name>
    <dbReference type="NCBI Taxonomy" id="2072418"/>
    <lineage>
        <taxon>Bacteria</taxon>
        <taxon>candidate division GN15</taxon>
    </lineage>
</organism>
<dbReference type="AlphaFoldDB" id="A0A855X633"/>
<reference evidence="1 2" key="1">
    <citation type="journal article" date="2018" name="ISME J.">
        <title>A methanotrophic archaeon couples anaerobic oxidation of methane to Fe(III) reduction.</title>
        <authorList>
            <person name="Cai C."/>
            <person name="Leu A.O."/>
            <person name="Xie G.J."/>
            <person name="Guo J."/>
            <person name="Feng Y."/>
            <person name="Zhao J.X."/>
            <person name="Tyson G.W."/>
            <person name="Yuan Z."/>
            <person name="Hu S."/>
        </authorList>
    </citation>
    <scope>NUCLEOTIDE SEQUENCE [LARGE SCALE GENOMIC DNA]</scope>
    <source>
        <strain evidence="1">FeB_12</strain>
    </source>
</reference>
<evidence type="ECO:0000313" key="2">
    <source>
        <dbReference type="Proteomes" id="UP000250918"/>
    </source>
</evidence>
<comment type="caution">
    <text evidence="1">The sequence shown here is derived from an EMBL/GenBank/DDBJ whole genome shotgun (WGS) entry which is preliminary data.</text>
</comment>
<proteinExistence type="predicted"/>
<protein>
    <submittedName>
        <fullName evidence="1">Uncharacterized protein</fullName>
    </submittedName>
</protein>
<evidence type="ECO:0000313" key="1">
    <source>
        <dbReference type="EMBL" id="PWB71668.1"/>
    </source>
</evidence>
<accession>A0A855X633</accession>
<name>A0A855X633_9BACT</name>
<feature type="non-terminal residue" evidence="1">
    <location>
        <position position="1"/>
    </location>
</feature>
<dbReference type="EMBL" id="PQAP01000108">
    <property type="protein sequence ID" value="PWB71668.1"/>
    <property type="molecule type" value="Genomic_DNA"/>
</dbReference>